<evidence type="ECO:0000313" key="1">
    <source>
        <dbReference type="EMBL" id="CDM30441.1"/>
    </source>
</evidence>
<evidence type="ECO:0000313" key="2">
    <source>
        <dbReference type="Proteomes" id="UP000030686"/>
    </source>
</evidence>
<dbReference type="AlphaFoldDB" id="W6Q390"/>
<protein>
    <submittedName>
        <fullName evidence="1">Genomic scaffold, ProqFM164S02</fullName>
    </submittedName>
</protein>
<reference evidence="1" key="1">
    <citation type="journal article" date="2014" name="Nat. Commun.">
        <title>Multiple recent horizontal transfers of a large genomic region in cheese making fungi.</title>
        <authorList>
            <person name="Cheeseman K."/>
            <person name="Ropars J."/>
            <person name="Renault P."/>
            <person name="Dupont J."/>
            <person name="Gouzy J."/>
            <person name="Branca A."/>
            <person name="Abraham A.L."/>
            <person name="Ceppi M."/>
            <person name="Conseiller E."/>
            <person name="Debuchy R."/>
            <person name="Malagnac F."/>
            <person name="Goarin A."/>
            <person name="Silar P."/>
            <person name="Lacoste S."/>
            <person name="Sallet E."/>
            <person name="Bensimon A."/>
            <person name="Giraud T."/>
            <person name="Brygoo Y."/>
        </authorList>
    </citation>
    <scope>NUCLEOTIDE SEQUENCE [LARGE SCALE GENOMIC DNA]</scope>
    <source>
        <strain evidence="1">FM164</strain>
    </source>
</reference>
<organism evidence="1 2">
    <name type="scientific">Penicillium roqueforti (strain FM164)</name>
    <dbReference type="NCBI Taxonomy" id="1365484"/>
    <lineage>
        <taxon>Eukaryota</taxon>
        <taxon>Fungi</taxon>
        <taxon>Dikarya</taxon>
        <taxon>Ascomycota</taxon>
        <taxon>Pezizomycotina</taxon>
        <taxon>Eurotiomycetes</taxon>
        <taxon>Eurotiomycetidae</taxon>
        <taxon>Eurotiales</taxon>
        <taxon>Aspergillaceae</taxon>
        <taxon>Penicillium</taxon>
    </lineage>
</organism>
<name>W6Q390_PENRF</name>
<dbReference type="Proteomes" id="UP000030686">
    <property type="component" value="Unassembled WGS sequence"/>
</dbReference>
<sequence>MTLPEPRSASVVEASAVAYVHGTEPPSSTGIPNPLSSLMQSRLRPHIISSIILCVRWTSPACGWLGRMNSSRSGSGIHAYGSRTLIQHGMVETWSISLGEFIFEDFALPPEYKWKDRHFLHARTTCR</sequence>
<accession>W6Q390</accession>
<proteinExistence type="predicted"/>
<gene>
    <name evidence="1" type="ORF">PROQFM164_S02g000590</name>
</gene>
<keyword evidence="2" id="KW-1185">Reference proteome</keyword>
<dbReference type="EMBL" id="HG792016">
    <property type="protein sequence ID" value="CDM30441.1"/>
    <property type="molecule type" value="Genomic_DNA"/>
</dbReference>